<reference evidence="1 2" key="1">
    <citation type="submission" date="2019-03" db="EMBL/GenBank/DDBJ databases">
        <title>First draft genome of Liparis tanakae, snailfish: a comprehensive survey of snailfish specific genes.</title>
        <authorList>
            <person name="Kim W."/>
            <person name="Song I."/>
            <person name="Jeong J.-H."/>
            <person name="Kim D."/>
            <person name="Kim S."/>
            <person name="Ryu S."/>
            <person name="Song J.Y."/>
            <person name="Lee S.K."/>
        </authorList>
    </citation>
    <scope>NUCLEOTIDE SEQUENCE [LARGE SCALE GENOMIC DNA]</scope>
    <source>
        <tissue evidence="1">Muscle</tissue>
    </source>
</reference>
<evidence type="ECO:0000313" key="1">
    <source>
        <dbReference type="EMBL" id="TNN71091.1"/>
    </source>
</evidence>
<name>A0A4Z2HZU7_9TELE</name>
<dbReference type="Proteomes" id="UP000314294">
    <property type="component" value="Unassembled WGS sequence"/>
</dbReference>
<proteinExistence type="predicted"/>
<comment type="caution">
    <text evidence="1">The sequence shown here is derived from an EMBL/GenBank/DDBJ whole genome shotgun (WGS) entry which is preliminary data.</text>
</comment>
<protein>
    <submittedName>
        <fullName evidence="1">Uncharacterized protein</fullName>
    </submittedName>
</protein>
<keyword evidence="2" id="KW-1185">Reference proteome</keyword>
<evidence type="ECO:0000313" key="2">
    <source>
        <dbReference type="Proteomes" id="UP000314294"/>
    </source>
</evidence>
<gene>
    <name evidence="1" type="ORF">EYF80_018611</name>
</gene>
<dbReference type="AlphaFoldDB" id="A0A4Z2HZU7"/>
<accession>A0A4Z2HZU7</accession>
<sequence>MHCWRDDPEGGWKKVKRHSPVIRPARLSISSICLDEPSPWGCQLYLQRNKGRYEVMSGTFGDDTNQSADQS</sequence>
<organism evidence="1 2">
    <name type="scientific">Liparis tanakae</name>
    <name type="common">Tanaka's snailfish</name>
    <dbReference type="NCBI Taxonomy" id="230148"/>
    <lineage>
        <taxon>Eukaryota</taxon>
        <taxon>Metazoa</taxon>
        <taxon>Chordata</taxon>
        <taxon>Craniata</taxon>
        <taxon>Vertebrata</taxon>
        <taxon>Euteleostomi</taxon>
        <taxon>Actinopterygii</taxon>
        <taxon>Neopterygii</taxon>
        <taxon>Teleostei</taxon>
        <taxon>Neoteleostei</taxon>
        <taxon>Acanthomorphata</taxon>
        <taxon>Eupercaria</taxon>
        <taxon>Perciformes</taxon>
        <taxon>Cottioidei</taxon>
        <taxon>Cottales</taxon>
        <taxon>Liparidae</taxon>
        <taxon>Liparis</taxon>
    </lineage>
</organism>
<dbReference type="EMBL" id="SRLO01000154">
    <property type="protein sequence ID" value="TNN71091.1"/>
    <property type="molecule type" value="Genomic_DNA"/>
</dbReference>